<proteinExistence type="predicted"/>
<sequence>MDPQALNMYLFKKIALAVVLIRNTPNGIKPCDFTRALAEQLTNSKKVSLNEEFDNLNEQQLLLKQYLLKESYGYFNGKHLLSTSLSSMELEQQQQQQDDIIRKHHNEYEYGDFIQKILFLKSTTTDDTSNTIDDSINFVLNIMINWLEKHDYNSQSLPVDCYLYAIRVVTEVIEFDKFYFIRDKIFLAIEQFAQKLLNILSQFINLALDVYCIKQMLITLGLCNSCVVLTLKHLCERVKMGCNQDDSPANDDYSQDYETNDFINEMLDVVNEIVHFRSVFYRNITYIGLELLNNTLKQILTTKHGKKYSKKIYKIDGRLQAVQATIMGINSQSSDHNSQHSEIFSQKSLCLF</sequence>
<organism evidence="1 3">
    <name type="scientific">Didymodactylos carnosus</name>
    <dbReference type="NCBI Taxonomy" id="1234261"/>
    <lineage>
        <taxon>Eukaryota</taxon>
        <taxon>Metazoa</taxon>
        <taxon>Spiralia</taxon>
        <taxon>Gnathifera</taxon>
        <taxon>Rotifera</taxon>
        <taxon>Eurotatoria</taxon>
        <taxon>Bdelloidea</taxon>
        <taxon>Philodinida</taxon>
        <taxon>Philodinidae</taxon>
        <taxon>Didymodactylos</taxon>
    </lineage>
</organism>
<gene>
    <name evidence="1" type="ORF">GPM918_LOCUS6212</name>
    <name evidence="2" type="ORF">SRO942_LOCUS6222</name>
</gene>
<reference evidence="1" key="1">
    <citation type="submission" date="2021-02" db="EMBL/GenBank/DDBJ databases">
        <authorList>
            <person name="Nowell W R."/>
        </authorList>
    </citation>
    <scope>NUCLEOTIDE SEQUENCE</scope>
</reference>
<dbReference type="Proteomes" id="UP000681722">
    <property type="component" value="Unassembled WGS sequence"/>
</dbReference>
<dbReference type="OrthoDB" id="10018789at2759"/>
<comment type="caution">
    <text evidence="1">The sequence shown here is derived from an EMBL/GenBank/DDBJ whole genome shotgun (WGS) entry which is preliminary data.</text>
</comment>
<dbReference type="Proteomes" id="UP000663829">
    <property type="component" value="Unassembled WGS sequence"/>
</dbReference>
<dbReference type="EMBL" id="CAJNOQ010000947">
    <property type="protein sequence ID" value="CAF0853713.1"/>
    <property type="molecule type" value="Genomic_DNA"/>
</dbReference>
<keyword evidence="3" id="KW-1185">Reference proteome</keyword>
<evidence type="ECO:0000313" key="3">
    <source>
        <dbReference type="Proteomes" id="UP000663829"/>
    </source>
</evidence>
<name>A0A813W7Z1_9BILA</name>
<accession>A0A813W7Z1</accession>
<dbReference type="AlphaFoldDB" id="A0A813W7Z1"/>
<evidence type="ECO:0000313" key="1">
    <source>
        <dbReference type="EMBL" id="CAF0853713.1"/>
    </source>
</evidence>
<protein>
    <submittedName>
        <fullName evidence="1">Uncharacterized protein</fullName>
    </submittedName>
</protein>
<dbReference type="EMBL" id="CAJOBC010000948">
    <property type="protein sequence ID" value="CAF3641632.1"/>
    <property type="molecule type" value="Genomic_DNA"/>
</dbReference>
<evidence type="ECO:0000313" key="2">
    <source>
        <dbReference type="EMBL" id="CAF3641632.1"/>
    </source>
</evidence>